<dbReference type="EMBL" id="SNYI01000002">
    <property type="protein sequence ID" value="TDQ30585.1"/>
    <property type="molecule type" value="Genomic_DNA"/>
</dbReference>
<dbReference type="Gene3D" id="1.10.150.130">
    <property type="match status" value="1"/>
</dbReference>
<dbReference type="Pfam" id="PF13495">
    <property type="entry name" value="Phage_int_SAM_4"/>
    <property type="match status" value="1"/>
</dbReference>
<dbReference type="NCBIfam" id="NF040815">
    <property type="entry name" value="recomb_XerA_Arch"/>
    <property type="match status" value="1"/>
</dbReference>
<dbReference type="PANTHER" id="PTHR30349">
    <property type="entry name" value="PHAGE INTEGRASE-RELATED"/>
    <property type="match status" value="1"/>
</dbReference>
<keyword evidence="2" id="KW-0229">DNA integration</keyword>
<dbReference type="AlphaFoldDB" id="A0A4R6TLR6"/>
<dbReference type="InterPro" id="IPR050090">
    <property type="entry name" value="Tyrosine_recombinase_XerCD"/>
</dbReference>
<evidence type="ECO:0000259" key="5">
    <source>
        <dbReference type="PROSITE" id="PS51898"/>
    </source>
</evidence>
<comment type="caution">
    <text evidence="6">The sequence shown here is derived from an EMBL/GenBank/DDBJ whole genome shotgun (WGS) entry which is preliminary data.</text>
</comment>
<dbReference type="Gene3D" id="1.10.443.10">
    <property type="entry name" value="Intergrase catalytic core"/>
    <property type="match status" value="1"/>
</dbReference>
<dbReference type="PANTHER" id="PTHR30349:SF41">
    <property type="entry name" value="INTEGRASE_RECOMBINASE PROTEIN MJ0367-RELATED"/>
    <property type="match status" value="1"/>
</dbReference>
<organism evidence="6 7">
    <name type="scientific">Zeaxanthinibacter enoshimensis</name>
    <dbReference type="NCBI Taxonomy" id="392009"/>
    <lineage>
        <taxon>Bacteria</taxon>
        <taxon>Pseudomonadati</taxon>
        <taxon>Bacteroidota</taxon>
        <taxon>Flavobacteriia</taxon>
        <taxon>Flavobacteriales</taxon>
        <taxon>Flavobacteriaceae</taxon>
        <taxon>Zeaxanthinibacter</taxon>
    </lineage>
</organism>
<evidence type="ECO:0000256" key="4">
    <source>
        <dbReference type="ARBA" id="ARBA00023172"/>
    </source>
</evidence>
<dbReference type="Proteomes" id="UP000295468">
    <property type="component" value="Unassembled WGS sequence"/>
</dbReference>
<dbReference type="InterPro" id="IPR013762">
    <property type="entry name" value="Integrase-like_cat_sf"/>
</dbReference>
<evidence type="ECO:0000313" key="7">
    <source>
        <dbReference type="Proteomes" id="UP000295468"/>
    </source>
</evidence>
<keyword evidence="7" id="KW-1185">Reference proteome</keyword>
<dbReference type="GO" id="GO:0006310">
    <property type="term" value="P:DNA recombination"/>
    <property type="evidence" value="ECO:0007669"/>
    <property type="project" value="UniProtKB-KW"/>
</dbReference>
<proteinExistence type="inferred from homology"/>
<evidence type="ECO:0000256" key="3">
    <source>
        <dbReference type="ARBA" id="ARBA00023125"/>
    </source>
</evidence>
<protein>
    <submittedName>
        <fullName evidence="6">Site-specific recombinase XerD</fullName>
    </submittedName>
</protein>
<dbReference type="Pfam" id="PF00589">
    <property type="entry name" value="Phage_integrase"/>
    <property type="match status" value="1"/>
</dbReference>
<dbReference type="GO" id="GO:0015074">
    <property type="term" value="P:DNA integration"/>
    <property type="evidence" value="ECO:0007669"/>
    <property type="project" value="UniProtKB-KW"/>
</dbReference>
<name>A0A4R6TLR6_9FLAO</name>
<dbReference type="InterPro" id="IPR010998">
    <property type="entry name" value="Integrase_recombinase_N"/>
</dbReference>
<evidence type="ECO:0000313" key="6">
    <source>
        <dbReference type="EMBL" id="TDQ30585.1"/>
    </source>
</evidence>
<dbReference type="OrthoDB" id="9801717at2"/>
<feature type="domain" description="Tyr recombinase" evidence="5">
    <location>
        <begin position="195"/>
        <end position="367"/>
    </location>
</feature>
<dbReference type="PROSITE" id="PS51898">
    <property type="entry name" value="TYR_RECOMBINASE"/>
    <property type="match status" value="1"/>
</dbReference>
<dbReference type="InterPro" id="IPR004107">
    <property type="entry name" value="Integrase_SAM-like_N"/>
</dbReference>
<accession>A0A4R6TLR6</accession>
<reference evidence="6 7" key="1">
    <citation type="submission" date="2019-03" db="EMBL/GenBank/DDBJ databases">
        <title>Genomic Encyclopedia of Archaeal and Bacterial Type Strains, Phase II (KMG-II): from individual species to whole genera.</title>
        <authorList>
            <person name="Goeker M."/>
        </authorList>
    </citation>
    <scope>NUCLEOTIDE SEQUENCE [LARGE SCALE GENOMIC DNA]</scope>
    <source>
        <strain evidence="6 7">DSM 18435</strain>
    </source>
</reference>
<evidence type="ECO:0000256" key="2">
    <source>
        <dbReference type="ARBA" id="ARBA00022908"/>
    </source>
</evidence>
<comment type="similarity">
    <text evidence="1">Belongs to the 'phage' integrase family.</text>
</comment>
<keyword evidence="3" id="KW-0238">DNA-binding</keyword>
<keyword evidence="4" id="KW-0233">DNA recombination</keyword>
<dbReference type="InterPro" id="IPR002104">
    <property type="entry name" value="Integrase_catalytic"/>
</dbReference>
<gene>
    <name evidence="6" type="ORF">CLV82_1270</name>
</gene>
<evidence type="ECO:0000256" key="1">
    <source>
        <dbReference type="ARBA" id="ARBA00008857"/>
    </source>
</evidence>
<dbReference type="RefSeq" id="WP_133643481.1">
    <property type="nucleotide sequence ID" value="NZ_SNYI01000002.1"/>
</dbReference>
<dbReference type="SUPFAM" id="SSF56349">
    <property type="entry name" value="DNA breaking-rejoining enzymes"/>
    <property type="match status" value="1"/>
</dbReference>
<dbReference type="GO" id="GO:0003677">
    <property type="term" value="F:DNA binding"/>
    <property type="evidence" value="ECO:0007669"/>
    <property type="project" value="UniProtKB-KW"/>
</dbReference>
<dbReference type="InterPro" id="IPR011010">
    <property type="entry name" value="DNA_brk_join_enz"/>
</dbReference>
<sequence>MKKPTIILSSLDHRGQKMIRISYTFEKQLAAYVKAFPGVRWSRTYGCYYLPYSYNRKNELFHYLVAGGYWVDYEQLNRKQAGKPVEPKTLRVLSAENQARLERYQQYLRGLRMSDSTVQTYGSFVFTFLEYLGDKPLSAIDNTSVRLFVEELVRRKKYGISSHRQLIGALKHFSVLFTETRIDNPELVRPKRSRLLPTVLSQEEVMRLLQRTPNLKHRTVLALIYSSGLRISELLNLELKDVDLERKQLRIRQAKGRKDRYVVLAESFIPLLMNYLNSYRPTKYVIQGDGGGRYSGSSVRAFLKRSCQRAGILKKVSPHTLRHSYATHLVENGVNLRHVQELLGHSKPETTMIYTHVARRDLLNIRSPLDDAVLKLLKDDKNPPHLSLSGDL</sequence>